<keyword evidence="2" id="KW-0240">DNA-directed RNA polymerase</keyword>
<sequence length="411" mass="44347">MDQARRNVALTAELAARTSYGKLLALLVTRTRDIAACEDALAAALEAALLQWPREGVPANPVGWLLTVARRSIGRAAARAHTADRSADTLRLLDKERLAAETSPFGDRRLELMFVCAHPAIDPDAQPALMLQTVLGLDAARIAGSFLVSSATMSQRLVRAKRKIRDSGIGFALPDIDDVPARIDGVLSAIYAAYGAAWEDVTGADAKLVGLAEEAIWLGHLLTELMPDEAEVLGLLSLMLHCEARRPARRAPDGAFVPLHRQNIDLWSRPMIAQAERLLRRAAQLKSPGHFQIEAAIQSLHAHQRFTGERFSQPLVELYDALARYAPNIGGLVARAVAHAENGDTEAALAMLDGMHEVATYQPWWAARARVCLLAGDEKAAWSAARTAAGLTSDASVRQFLLGGGFADRTG</sequence>
<dbReference type="EMBL" id="BMGD01000005">
    <property type="protein sequence ID" value="GGB71955.1"/>
    <property type="molecule type" value="Genomic_DNA"/>
</dbReference>
<accession>A0ABQ1JQC0</accession>
<dbReference type="Proteomes" id="UP000614261">
    <property type="component" value="Unassembled WGS sequence"/>
</dbReference>
<dbReference type="SUPFAM" id="SSF88659">
    <property type="entry name" value="Sigma3 and sigma4 domains of RNA polymerase sigma factors"/>
    <property type="match status" value="1"/>
</dbReference>
<keyword evidence="3" id="KW-1185">Reference proteome</keyword>
<dbReference type="PANTHER" id="PTHR47756">
    <property type="entry name" value="BLL6612 PROTEIN-RELATED"/>
    <property type="match status" value="1"/>
</dbReference>
<keyword evidence="2" id="KW-0804">Transcription</keyword>
<dbReference type="SUPFAM" id="SSF88946">
    <property type="entry name" value="Sigma2 domain of RNA polymerase sigma factors"/>
    <property type="match status" value="1"/>
</dbReference>
<dbReference type="PANTHER" id="PTHR47756:SF2">
    <property type="entry name" value="BLL6612 PROTEIN"/>
    <property type="match status" value="1"/>
</dbReference>
<name>A0ABQ1JQC0_9SPHN</name>
<dbReference type="InterPro" id="IPR046531">
    <property type="entry name" value="DUF6596"/>
</dbReference>
<evidence type="ECO:0000259" key="1">
    <source>
        <dbReference type="Pfam" id="PF20239"/>
    </source>
</evidence>
<gene>
    <name evidence="2" type="ORF">GCM10010833_28950</name>
</gene>
<organism evidence="2 3">
    <name type="scientific">Blastomonas aquatica</name>
    <dbReference type="NCBI Taxonomy" id="1510276"/>
    <lineage>
        <taxon>Bacteria</taxon>
        <taxon>Pseudomonadati</taxon>
        <taxon>Pseudomonadota</taxon>
        <taxon>Alphaproteobacteria</taxon>
        <taxon>Sphingomonadales</taxon>
        <taxon>Sphingomonadaceae</taxon>
        <taxon>Blastomonas</taxon>
    </lineage>
</organism>
<feature type="domain" description="DUF6596" evidence="1">
    <location>
        <begin position="182"/>
        <end position="283"/>
    </location>
</feature>
<evidence type="ECO:0000313" key="2">
    <source>
        <dbReference type="EMBL" id="GGB71955.1"/>
    </source>
</evidence>
<dbReference type="RefSeq" id="WP_188515142.1">
    <property type="nucleotide sequence ID" value="NZ_BMGD01000005.1"/>
</dbReference>
<dbReference type="Pfam" id="PF20239">
    <property type="entry name" value="DUF6596"/>
    <property type="match status" value="1"/>
</dbReference>
<reference evidence="3" key="1">
    <citation type="journal article" date="2019" name="Int. J. Syst. Evol. Microbiol.">
        <title>The Global Catalogue of Microorganisms (GCM) 10K type strain sequencing project: providing services to taxonomists for standard genome sequencing and annotation.</title>
        <authorList>
            <consortium name="The Broad Institute Genomics Platform"/>
            <consortium name="The Broad Institute Genome Sequencing Center for Infectious Disease"/>
            <person name="Wu L."/>
            <person name="Ma J."/>
        </authorList>
    </citation>
    <scope>NUCLEOTIDE SEQUENCE [LARGE SCALE GENOMIC DNA]</scope>
    <source>
        <strain evidence="3">CGMCC 1.12851</strain>
    </source>
</reference>
<dbReference type="InterPro" id="IPR013324">
    <property type="entry name" value="RNA_pol_sigma_r3/r4-like"/>
</dbReference>
<dbReference type="InterPro" id="IPR013325">
    <property type="entry name" value="RNA_pol_sigma_r2"/>
</dbReference>
<evidence type="ECO:0000313" key="3">
    <source>
        <dbReference type="Proteomes" id="UP000614261"/>
    </source>
</evidence>
<protein>
    <submittedName>
        <fullName evidence="2">DNA-directed RNA polymerase sigma-70 factor</fullName>
    </submittedName>
</protein>
<proteinExistence type="predicted"/>
<comment type="caution">
    <text evidence="2">The sequence shown here is derived from an EMBL/GenBank/DDBJ whole genome shotgun (WGS) entry which is preliminary data.</text>
</comment>
<dbReference type="GO" id="GO:0000428">
    <property type="term" value="C:DNA-directed RNA polymerase complex"/>
    <property type="evidence" value="ECO:0007669"/>
    <property type="project" value="UniProtKB-KW"/>
</dbReference>